<dbReference type="Proteomes" id="UP000323671">
    <property type="component" value="Chromosome"/>
</dbReference>
<organism evidence="2 3">
    <name type="scientific">Oryzomicrobium terrae</name>
    <dbReference type="NCBI Taxonomy" id="1735038"/>
    <lineage>
        <taxon>Bacteria</taxon>
        <taxon>Pseudomonadati</taxon>
        <taxon>Pseudomonadota</taxon>
        <taxon>Betaproteobacteria</taxon>
        <taxon>Rhodocyclales</taxon>
        <taxon>Rhodocyclaceae</taxon>
        <taxon>Oryzomicrobium</taxon>
    </lineage>
</organism>
<evidence type="ECO:0000256" key="1">
    <source>
        <dbReference type="SAM" id="SignalP"/>
    </source>
</evidence>
<feature type="chain" id="PRO_5022969585" description="Exopolysaccharide biosynthesis operon protein EpsL" evidence="1">
    <location>
        <begin position="36"/>
        <end position="413"/>
    </location>
</feature>
<accession>A0A5C1E8U9</accession>
<dbReference type="KEGG" id="otr:OTERR_19200"/>
<sequence>MRTRSASLVGSISRPRWTGCCLSLALLTGSAPLWADDQDVVNVVAGLSSQYDSNLFRLPTGFDANRVFGKSERSDLITAGTLGLRVDKPFASQRVTLDARLVNYRYATYSNLDFTAKNYTGAWRWAFTPNVVGNLTADRQEFLNSFVDYRDFSTPRNLRTIRNERFDMEANAQGTWRLVGAIGQRTQNNSENFFQDGDFRLRYYEVGGRYVSLAGNSVTLLTRQGSGDYLKRQANPFNQLDSEFTQSEEELRVQWQLTGKTSLNAKLNYVSREHKNFVSRNYSGTQGRLEWNWDATAKTRLQLVGSRDLAAYQDFFSSYTVTETYSVIPSWQITDTTLLRLQWDNIYRDFRGGLLSISPARRDVLRNTQLSLDWKPTRTIQLSTFIQHYSRVSNFFGYDYSGNAVGVSGQITF</sequence>
<feature type="signal peptide" evidence="1">
    <location>
        <begin position="1"/>
        <end position="35"/>
    </location>
</feature>
<evidence type="ECO:0000313" key="2">
    <source>
        <dbReference type="EMBL" id="QEL65396.1"/>
    </source>
</evidence>
<evidence type="ECO:0008006" key="4">
    <source>
        <dbReference type="Google" id="ProtNLM"/>
    </source>
</evidence>
<dbReference type="InterPro" id="IPR017465">
    <property type="entry name" value="EpsL_proteobac"/>
</dbReference>
<dbReference type="AlphaFoldDB" id="A0A5C1E8U9"/>
<gene>
    <name evidence="2" type="ORF">OTERR_19200</name>
</gene>
<dbReference type="EMBL" id="CP022579">
    <property type="protein sequence ID" value="QEL65396.1"/>
    <property type="molecule type" value="Genomic_DNA"/>
</dbReference>
<proteinExistence type="predicted"/>
<evidence type="ECO:0000313" key="3">
    <source>
        <dbReference type="Proteomes" id="UP000323671"/>
    </source>
</evidence>
<reference evidence="2 3" key="1">
    <citation type="submission" date="2017-07" db="EMBL/GenBank/DDBJ databases">
        <title>Complete genome sequence of Oryzomicrobium terrae TPP412.</title>
        <authorList>
            <person name="Chiu L.-W."/>
            <person name="Lo K.-J."/>
            <person name="Tsai Y.-M."/>
            <person name="Lin S.-S."/>
            <person name="Kuo C.-H."/>
            <person name="Liu C.-T."/>
        </authorList>
    </citation>
    <scope>NUCLEOTIDE SEQUENCE [LARGE SCALE GENOMIC DNA]</scope>
    <source>
        <strain evidence="2 3">TPP412</strain>
    </source>
</reference>
<name>A0A5C1E8U9_9RHOO</name>
<keyword evidence="1" id="KW-0732">Signal</keyword>
<dbReference type="NCBIfam" id="TIGR03014">
    <property type="entry name" value="EpsL"/>
    <property type="match status" value="1"/>
</dbReference>
<protein>
    <recommendedName>
        <fullName evidence="4">Exopolysaccharide biosynthesis operon protein EpsL</fullName>
    </recommendedName>
</protein>
<dbReference type="RefSeq" id="WP_149425636.1">
    <property type="nucleotide sequence ID" value="NZ_CP022579.1"/>
</dbReference>
<keyword evidence="3" id="KW-1185">Reference proteome</keyword>